<dbReference type="RefSeq" id="WP_133326950.1">
    <property type="nucleotide sequence ID" value="NZ_SMYL01000002.1"/>
</dbReference>
<gene>
    <name evidence="3" type="ORF">E2I14_07445</name>
</gene>
<evidence type="ECO:0000313" key="4">
    <source>
        <dbReference type="Proteomes" id="UP000294829"/>
    </source>
</evidence>
<dbReference type="PANTHER" id="PTHR35369">
    <property type="entry name" value="BLR3025 PROTEIN-RELATED"/>
    <property type="match status" value="1"/>
</dbReference>
<dbReference type="OrthoDB" id="625722at2"/>
<feature type="domain" description="UmuC" evidence="2">
    <location>
        <begin position="28"/>
        <end position="146"/>
    </location>
</feature>
<keyword evidence="4" id="KW-1185">Reference proteome</keyword>
<organism evidence="3 4">
    <name type="scientific">Sapientia aquatica</name>
    <dbReference type="NCBI Taxonomy" id="1549640"/>
    <lineage>
        <taxon>Bacteria</taxon>
        <taxon>Pseudomonadati</taxon>
        <taxon>Pseudomonadota</taxon>
        <taxon>Betaproteobacteria</taxon>
        <taxon>Burkholderiales</taxon>
        <taxon>Oxalobacteraceae</taxon>
        <taxon>Sapientia</taxon>
    </lineage>
</organism>
<evidence type="ECO:0000259" key="2">
    <source>
        <dbReference type="Pfam" id="PF00817"/>
    </source>
</evidence>
<comment type="caution">
    <text evidence="3">The sequence shown here is derived from an EMBL/GenBank/DDBJ whole genome shotgun (WGS) entry which is preliminary data.</text>
</comment>
<dbReference type="InterPro" id="IPR001126">
    <property type="entry name" value="UmuC"/>
</dbReference>
<dbReference type="CDD" id="cd03468">
    <property type="entry name" value="PolY_like"/>
    <property type="match status" value="1"/>
</dbReference>
<dbReference type="PANTHER" id="PTHR35369:SF2">
    <property type="entry name" value="BLR3025 PROTEIN"/>
    <property type="match status" value="1"/>
</dbReference>
<reference evidence="3 4" key="1">
    <citation type="submission" date="2019-03" db="EMBL/GenBank/DDBJ databases">
        <title>Sapientia aquatica gen. nov., sp. nov., isolated from a crater lake.</title>
        <authorList>
            <person name="Felfoldi T."/>
            <person name="Szabo A."/>
            <person name="Toth E."/>
            <person name="Schumann P."/>
            <person name="Keki Z."/>
            <person name="Marialigeti K."/>
            <person name="Mathe I."/>
        </authorList>
    </citation>
    <scope>NUCLEOTIDE SEQUENCE [LARGE SCALE GENOMIC DNA]</scope>
    <source>
        <strain evidence="3 4">SA-152</strain>
    </source>
</reference>
<dbReference type="SUPFAM" id="SSF56672">
    <property type="entry name" value="DNA/RNA polymerases"/>
    <property type="match status" value="1"/>
</dbReference>
<dbReference type="EMBL" id="SMYL01000002">
    <property type="protein sequence ID" value="TDK67570.1"/>
    <property type="molecule type" value="Genomic_DNA"/>
</dbReference>
<protein>
    <submittedName>
        <fullName evidence="3">DNA polymerase Y family protein</fullName>
    </submittedName>
</protein>
<evidence type="ECO:0000256" key="1">
    <source>
        <dbReference type="ARBA" id="ARBA00022763"/>
    </source>
</evidence>
<evidence type="ECO:0000313" key="3">
    <source>
        <dbReference type="EMBL" id="TDK67570.1"/>
    </source>
</evidence>
<keyword evidence="1" id="KW-0227">DNA damage</keyword>
<dbReference type="InterPro" id="IPR050356">
    <property type="entry name" value="SulA_CellDiv_inhibitor"/>
</dbReference>
<dbReference type="Pfam" id="PF00817">
    <property type="entry name" value="IMS"/>
    <property type="match status" value="1"/>
</dbReference>
<name>A0A4R5W4D9_9BURK</name>
<dbReference type="Proteomes" id="UP000294829">
    <property type="component" value="Unassembled WGS sequence"/>
</dbReference>
<accession>A0A4R5W4D9</accession>
<proteinExistence type="predicted"/>
<sequence length="489" mass="55398">MRLWLCVHVPLLALEAIRPSWSEPGCYAVLHQGRILVASHEALRCGVRSGMRAGGVSAVAPDTVILDRNIDKENLALDAIAMALLQFTPEVVNVDDGCIVLDVSASLTLFGGPIAICQQVLNSVRRLGFTITLGAAPTATGAWLLARRPREKSRVLRRRSLSMKTLTWLLDRLVCTILPQAHKHEEWLTGIGVVTLGDIRKLPRPGLLRRTDQYLLEQLDRAYGQVPELFEWIQVPTIFSARLETYDRIEHADALMFGATRLILQLTGWLVSLHKAVCNFELLLEHERGRNAIEPTVIEIGLAEPAWHEQHLLRLLQERLARTELIAPVIAIRLEVRKLAEMLPPTTSLFPEPGGTSADWNRLMELLIARVGKEGVLTPACVHDYRPEICNTWVPVTDQPDNKNDEGQIVERPFWILAKPIALLMRDERPFYGSPLKLVRGPERIEAGWWDKQTTARDYFVAQDNNASCYWIYLERTREPRWYLHGLYA</sequence>
<dbReference type="InterPro" id="IPR043502">
    <property type="entry name" value="DNA/RNA_pol_sf"/>
</dbReference>
<dbReference type="GO" id="GO:0006281">
    <property type="term" value="P:DNA repair"/>
    <property type="evidence" value="ECO:0007669"/>
    <property type="project" value="InterPro"/>
</dbReference>
<dbReference type="AlphaFoldDB" id="A0A4R5W4D9"/>